<evidence type="ECO:0000256" key="2">
    <source>
        <dbReference type="ARBA" id="ARBA00022729"/>
    </source>
</evidence>
<dbReference type="AlphaFoldDB" id="A0A939QF05"/>
<evidence type="ECO:0000256" key="3">
    <source>
        <dbReference type="ARBA" id="ARBA00023002"/>
    </source>
</evidence>
<gene>
    <name evidence="8" type="ORF">J4H85_02940</name>
</gene>
<dbReference type="SUPFAM" id="SSF52833">
    <property type="entry name" value="Thioredoxin-like"/>
    <property type="match status" value="1"/>
</dbReference>
<keyword evidence="6" id="KW-0472">Membrane</keyword>
<accession>A0A939QF05</accession>
<keyword evidence="9" id="KW-1185">Reference proteome</keyword>
<keyword evidence="5" id="KW-0676">Redox-active center</keyword>
<evidence type="ECO:0000313" key="8">
    <source>
        <dbReference type="EMBL" id="MBO2988958.1"/>
    </source>
</evidence>
<feature type="domain" description="Thioredoxin-like fold" evidence="7">
    <location>
        <begin position="77"/>
        <end position="231"/>
    </location>
</feature>
<sequence length="242" mass="26200">MSRPTHPARLSHTSPSRWQRLSTSTKTMLIAIPSLILVVGIIILVAVLNRPAAGDAGSAGVDAVQPNSRYLDEVGEDAPTLVEFLDFECGACGGIYPAMEQIRERYDGEINYAIRYFPIPSHANGLTSAIAVEAAAEQGELEAMYRMMFETQSEWGGQQESQADRFRGYAEQIGLDMEAYDAAVADPETEARVEQDRLAGQALGISGTPTFFLDGEVLELTQESDLTGALDRAIEDRGGEAP</sequence>
<dbReference type="Proteomes" id="UP000668403">
    <property type="component" value="Unassembled WGS sequence"/>
</dbReference>
<comment type="similarity">
    <text evidence="1">Belongs to the thioredoxin family. DsbA subfamily.</text>
</comment>
<keyword evidence="2" id="KW-0732">Signal</keyword>
<evidence type="ECO:0000256" key="4">
    <source>
        <dbReference type="ARBA" id="ARBA00023157"/>
    </source>
</evidence>
<evidence type="ECO:0000313" key="9">
    <source>
        <dbReference type="Proteomes" id="UP000668403"/>
    </source>
</evidence>
<dbReference type="PANTHER" id="PTHR13887:SF14">
    <property type="entry name" value="DISULFIDE BOND FORMATION PROTEIN D"/>
    <property type="match status" value="1"/>
</dbReference>
<keyword evidence="6" id="KW-1133">Transmembrane helix</keyword>
<dbReference type="Gene3D" id="3.40.30.10">
    <property type="entry name" value="Glutaredoxin"/>
    <property type="match status" value="1"/>
</dbReference>
<dbReference type="GO" id="GO:0016491">
    <property type="term" value="F:oxidoreductase activity"/>
    <property type="evidence" value="ECO:0007669"/>
    <property type="project" value="UniProtKB-KW"/>
</dbReference>
<feature type="transmembrane region" description="Helical" evidence="6">
    <location>
        <begin position="27"/>
        <end position="48"/>
    </location>
</feature>
<name>A0A939QF05_9MICO</name>
<keyword evidence="4" id="KW-1015">Disulfide bond</keyword>
<keyword evidence="3" id="KW-0560">Oxidoreductase</keyword>
<evidence type="ECO:0000256" key="5">
    <source>
        <dbReference type="ARBA" id="ARBA00023284"/>
    </source>
</evidence>
<evidence type="ECO:0000256" key="1">
    <source>
        <dbReference type="ARBA" id="ARBA00005791"/>
    </source>
</evidence>
<dbReference type="InterPro" id="IPR036249">
    <property type="entry name" value="Thioredoxin-like_sf"/>
</dbReference>
<reference evidence="8" key="1">
    <citation type="submission" date="2021-03" db="EMBL/GenBank/DDBJ databases">
        <title>Leucobacter chromiisoli sp. nov., isolated from chromium-containing soil of chemical plant.</title>
        <authorList>
            <person name="Xu Z."/>
        </authorList>
    </citation>
    <scope>NUCLEOTIDE SEQUENCE</scope>
    <source>
        <strain evidence="8">K 70/01</strain>
    </source>
</reference>
<organism evidence="8 9">
    <name type="scientific">Leucobacter tardus</name>
    <dbReference type="NCBI Taxonomy" id="501483"/>
    <lineage>
        <taxon>Bacteria</taxon>
        <taxon>Bacillati</taxon>
        <taxon>Actinomycetota</taxon>
        <taxon>Actinomycetes</taxon>
        <taxon>Micrococcales</taxon>
        <taxon>Microbacteriaceae</taxon>
        <taxon>Leucobacter</taxon>
    </lineage>
</organism>
<comment type="caution">
    <text evidence="8">The sequence shown here is derived from an EMBL/GenBank/DDBJ whole genome shotgun (WGS) entry which is preliminary data.</text>
</comment>
<dbReference type="PANTHER" id="PTHR13887">
    <property type="entry name" value="GLUTATHIONE S-TRANSFERASE KAPPA"/>
    <property type="match status" value="1"/>
</dbReference>
<dbReference type="InterPro" id="IPR012336">
    <property type="entry name" value="Thioredoxin-like_fold"/>
</dbReference>
<keyword evidence="6" id="KW-0812">Transmembrane</keyword>
<evidence type="ECO:0000259" key="7">
    <source>
        <dbReference type="Pfam" id="PF13462"/>
    </source>
</evidence>
<evidence type="ECO:0000256" key="6">
    <source>
        <dbReference type="SAM" id="Phobius"/>
    </source>
</evidence>
<proteinExistence type="inferred from homology"/>
<protein>
    <submittedName>
        <fullName evidence="8">Thioredoxin domain-containing protein</fullName>
    </submittedName>
</protein>
<dbReference type="Pfam" id="PF13462">
    <property type="entry name" value="Thioredoxin_4"/>
    <property type="match status" value="1"/>
</dbReference>
<dbReference type="EMBL" id="JAGFBF010000001">
    <property type="protein sequence ID" value="MBO2988958.1"/>
    <property type="molecule type" value="Genomic_DNA"/>
</dbReference>